<dbReference type="InterPro" id="IPR002818">
    <property type="entry name" value="DJ-1/PfpI"/>
</dbReference>
<protein>
    <submittedName>
        <fullName evidence="2">DJ-1 family protein</fullName>
    </submittedName>
</protein>
<dbReference type="Pfam" id="PF01965">
    <property type="entry name" value="DJ-1_PfpI"/>
    <property type="match status" value="1"/>
</dbReference>
<dbReference type="OrthoDB" id="9800516at2"/>
<feature type="domain" description="DJ-1/PfpI" evidence="1">
    <location>
        <begin position="1"/>
        <end position="167"/>
    </location>
</feature>
<dbReference type="EMBL" id="CP041663">
    <property type="protein sequence ID" value="QDY88633.1"/>
    <property type="molecule type" value="Genomic_DNA"/>
</dbReference>
<organism evidence="2 3">
    <name type="scientific">Mycoplasma anserisalpingitidis</name>
    <dbReference type="NCBI Taxonomy" id="519450"/>
    <lineage>
        <taxon>Bacteria</taxon>
        <taxon>Bacillati</taxon>
        <taxon>Mycoplasmatota</taxon>
        <taxon>Mollicutes</taxon>
        <taxon>Mycoplasmataceae</taxon>
        <taxon>Mycoplasma</taxon>
    </lineage>
</organism>
<evidence type="ECO:0000313" key="3">
    <source>
        <dbReference type="Proteomes" id="UP000317512"/>
    </source>
</evidence>
<dbReference type="Proteomes" id="UP000317512">
    <property type="component" value="Chromosome"/>
</dbReference>
<accession>A0A5B8JHR0</accession>
<evidence type="ECO:0000259" key="1">
    <source>
        <dbReference type="Pfam" id="PF01965"/>
    </source>
</evidence>
<name>A0A5B8JHR0_9MOLU</name>
<dbReference type="Gene3D" id="3.40.50.880">
    <property type="match status" value="1"/>
</dbReference>
<proteinExistence type="predicted"/>
<dbReference type="InterPro" id="IPR029062">
    <property type="entry name" value="Class_I_gatase-like"/>
</dbReference>
<reference evidence="3" key="1">
    <citation type="submission" date="2019-07" db="EMBL/GenBank/DDBJ databases">
        <title>Complete genome sequences of three Mycoplasma sp. 1220 strains.</title>
        <authorList>
            <person name="Grozner D."/>
            <person name="Forro B."/>
            <person name="Kovacs A.B."/>
            <person name="Marton S."/>
            <person name="Banyai K."/>
            <person name="Kreizinger Z."/>
            <person name="Sulyok K.M."/>
            <person name="Gyuranecz M."/>
        </authorList>
    </citation>
    <scope>NUCLEOTIDE SEQUENCE [LARGE SCALE GENOMIC DNA]</scope>
    <source>
        <strain evidence="3">MYCAV93</strain>
    </source>
</reference>
<dbReference type="InterPro" id="IPR050325">
    <property type="entry name" value="Prot/Nucl_acid_deglycase"/>
</dbReference>
<evidence type="ECO:0000313" key="2">
    <source>
        <dbReference type="EMBL" id="QDY88633.1"/>
    </source>
</evidence>
<dbReference type="GO" id="GO:0005737">
    <property type="term" value="C:cytoplasm"/>
    <property type="evidence" value="ECO:0007669"/>
    <property type="project" value="TreeGrafter"/>
</dbReference>
<dbReference type="RefSeq" id="WP_146309086.1">
    <property type="nucleotide sequence ID" value="NZ_CP041663.1"/>
</dbReference>
<gene>
    <name evidence="2" type="ORF">FOY43_03145</name>
</gene>
<sequence>MKLLVITLDGFNDVELTGVLSCLSRSKKATFTYYNPDKNHVLSQYGTYEINAQTKVDFNEFDAIFVPGGPAAKSLRTNQRALDVIREFKNQDKDIYAICDGPNALYDTGIIDPEISYSSFPMFSDPIELKEKTGKNRNENLVTNSNNHLITGRCAAAAIDLGLEIIRHNFGEELFKQVSFGMKTK</sequence>
<dbReference type="PANTHER" id="PTHR48094">
    <property type="entry name" value="PROTEIN/NUCLEIC ACID DEGLYCASE DJ-1-RELATED"/>
    <property type="match status" value="1"/>
</dbReference>
<dbReference type="AlphaFoldDB" id="A0A5B8JHR0"/>
<dbReference type="PANTHER" id="PTHR48094:SF12">
    <property type="entry name" value="PARKINSON DISEASE PROTEIN 7 HOMOLOG"/>
    <property type="match status" value="1"/>
</dbReference>
<dbReference type="SUPFAM" id="SSF52317">
    <property type="entry name" value="Class I glutamine amidotransferase-like"/>
    <property type="match status" value="1"/>
</dbReference>